<dbReference type="Gene3D" id="1.10.10.10">
    <property type="entry name" value="Winged helix-like DNA-binding domain superfamily/Winged helix DNA-binding domain"/>
    <property type="match status" value="1"/>
</dbReference>
<dbReference type="EMBL" id="LR796878">
    <property type="protein sequence ID" value="CAB4172257.1"/>
    <property type="molecule type" value="Genomic_DNA"/>
</dbReference>
<evidence type="ECO:0000313" key="8">
    <source>
        <dbReference type="EMBL" id="CAB4191345.1"/>
    </source>
</evidence>
<dbReference type="EMBL" id="LR798395">
    <property type="protein sequence ID" value="CAB5229011.1"/>
    <property type="molecule type" value="Genomic_DNA"/>
</dbReference>
<dbReference type="Pfam" id="PF12802">
    <property type="entry name" value="MarR_2"/>
    <property type="match status" value="1"/>
</dbReference>
<dbReference type="EMBL" id="LR796443">
    <property type="protein sequence ID" value="CAB4145181.1"/>
    <property type="molecule type" value="Genomic_DNA"/>
</dbReference>
<dbReference type="InterPro" id="IPR036388">
    <property type="entry name" value="WH-like_DNA-bd_sf"/>
</dbReference>
<dbReference type="SUPFAM" id="SSF46785">
    <property type="entry name" value="Winged helix' DNA-binding domain"/>
    <property type="match status" value="1"/>
</dbReference>
<evidence type="ECO:0000313" key="9">
    <source>
        <dbReference type="EMBL" id="CAB4199692.1"/>
    </source>
</evidence>
<proteinExistence type="predicted"/>
<dbReference type="InterPro" id="IPR011991">
    <property type="entry name" value="ArsR-like_HTH"/>
</dbReference>
<dbReference type="EMBL" id="LR796762">
    <property type="protein sequence ID" value="CAB4164905.1"/>
    <property type="molecule type" value="Genomic_DNA"/>
</dbReference>
<sequence length="147" mass="16509">MVSAHDNRRDHAIRGPLERVVKDAQSKNHSAKQLVESILEELDEQNIIAYTPKSNVNLLTPAGRILIYLIETPGLTVRELSTTLGVTSTAVIKALSLLTKNKLIARTKVKGRYEYRINLNNTRYHPDLRRLIRTISAVLESSNVISP</sequence>
<evidence type="ECO:0000313" key="3">
    <source>
        <dbReference type="EMBL" id="CAB4156762.1"/>
    </source>
</evidence>
<dbReference type="EMBL" id="LR796961">
    <property type="protein sequence ID" value="CAB4178421.1"/>
    <property type="molecule type" value="Genomic_DNA"/>
</dbReference>
<reference evidence="3" key="1">
    <citation type="submission" date="2020-04" db="EMBL/GenBank/DDBJ databases">
        <authorList>
            <person name="Chiriac C."/>
            <person name="Salcher M."/>
            <person name="Ghai R."/>
            <person name="Kavagutti S V."/>
        </authorList>
    </citation>
    <scope>NUCLEOTIDE SEQUENCE</scope>
</reference>
<dbReference type="EMBL" id="LR797395">
    <property type="protein sequence ID" value="CAB4213042.1"/>
    <property type="molecule type" value="Genomic_DNA"/>
</dbReference>
<evidence type="ECO:0000313" key="10">
    <source>
        <dbReference type="EMBL" id="CAB4213042.1"/>
    </source>
</evidence>
<evidence type="ECO:0000313" key="12">
    <source>
        <dbReference type="EMBL" id="CAB5225095.1"/>
    </source>
</evidence>
<evidence type="ECO:0000313" key="13">
    <source>
        <dbReference type="EMBL" id="CAB5229011.1"/>
    </source>
</evidence>
<dbReference type="CDD" id="cd00090">
    <property type="entry name" value="HTH_ARSR"/>
    <property type="match status" value="1"/>
</dbReference>
<dbReference type="EMBL" id="LR796698">
    <property type="protein sequence ID" value="CAB4160032.1"/>
    <property type="molecule type" value="Genomic_DNA"/>
</dbReference>
<dbReference type="EMBL" id="LR798341">
    <property type="protein sequence ID" value="CAB5225095.1"/>
    <property type="molecule type" value="Genomic_DNA"/>
</dbReference>
<dbReference type="EMBL" id="LR797452">
    <property type="protein sequence ID" value="CAB4217623.1"/>
    <property type="molecule type" value="Genomic_DNA"/>
</dbReference>
<evidence type="ECO:0000313" key="4">
    <source>
        <dbReference type="EMBL" id="CAB4160032.1"/>
    </source>
</evidence>
<dbReference type="GO" id="GO:0003700">
    <property type="term" value="F:DNA-binding transcription factor activity"/>
    <property type="evidence" value="ECO:0007669"/>
    <property type="project" value="InterPro"/>
</dbReference>
<gene>
    <name evidence="7" type="ORF">UFOVP1002_172</name>
    <name evidence="8" type="ORF">UFOVP1217_22</name>
    <name evidence="9" type="ORF">UFOVP1343_6</name>
    <name evidence="10" type="ORF">UFOVP1438_55</name>
    <name evidence="13" type="ORF">UFOVP1541_129</name>
    <name evidence="11" type="ORF">UFOVP1592_51</name>
    <name evidence="2" type="ORF">UFOVP465_100</name>
    <name evidence="3" type="ORF">UFOVP666_146</name>
    <name evidence="4" type="ORF">UFOVP727_35</name>
    <name evidence="12" type="ORF">UFOVP741_38</name>
    <name evidence="5" type="ORF">UFOVP819_174</name>
    <name evidence="6" type="ORF">UFOVP926_100</name>
</gene>
<protein>
    <submittedName>
        <fullName evidence="3">HTH_ARSR domain containing protein</fullName>
    </submittedName>
</protein>
<evidence type="ECO:0000313" key="6">
    <source>
        <dbReference type="EMBL" id="CAB4172257.1"/>
    </source>
</evidence>
<evidence type="ECO:0000313" key="5">
    <source>
        <dbReference type="EMBL" id="CAB4164905.1"/>
    </source>
</evidence>
<dbReference type="InterPro" id="IPR000835">
    <property type="entry name" value="HTH_MarR-typ"/>
</dbReference>
<dbReference type="InterPro" id="IPR036390">
    <property type="entry name" value="WH_DNA-bd_sf"/>
</dbReference>
<evidence type="ECO:0000313" key="2">
    <source>
        <dbReference type="EMBL" id="CAB4145181.1"/>
    </source>
</evidence>
<evidence type="ECO:0000259" key="1">
    <source>
        <dbReference type="Pfam" id="PF12802"/>
    </source>
</evidence>
<evidence type="ECO:0000313" key="11">
    <source>
        <dbReference type="EMBL" id="CAB4217623.1"/>
    </source>
</evidence>
<feature type="domain" description="HTH marR-type" evidence="1">
    <location>
        <begin position="61"/>
        <end position="109"/>
    </location>
</feature>
<organism evidence="3">
    <name type="scientific">uncultured Caudovirales phage</name>
    <dbReference type="NCBI Taxonomy" id="2100421"/>
    <lineage>
        <taxon>Viruses</taxon>
        <taxon>Duplodnaviria</taxon>
        <taxon>Heunggongvirae</taxon>
        <taxon>Uroviricota</taxon>
        <taxon>Caudoviricetes</taxon>
        <taxon>Peduoviridae</taxon>
        <taxon>Maltschvirus</taxon>
        <taxon>Maltschvirus maltsch</taxon>
    </lineage>
</organism>
<dbReference type="EMBL" id="LR796644">
    <property type="protein sequence ID" value="CAB4156762.1"/>
    <property type="molecule type" value="Genomic_DNA"/>
</dbReference>
<name>A0A6J5NDK5_9CAUD</name>
<dbReference type="EMBL" id="LR797305">
    <property type="protein sequence ID" value="CAB4199692.1"/>
    <property type="molecule type" value="Genomic_DNA"/>
</dbReference>
<evidence type="ECO:0000313" key="7">
    <source>
        <dbReference type="EMBL" id="CAB4178421.1"/>
    </source>
</evidence>
<accession>A0A6J5NDK5</accession>
<dbReference type="EMBL" id="LR797177">
    <property type="protein sequence ID" value="CAB4191345.1"/>
    <property type="molecule type" value="Genomic_DNA"/>
</dbReference>